<dbReference type="Pfam" id="PF13520">
    <property type="entry name" value="AA_permease_2"/>
    <property type="match status" value="1"/>
</dbReference>
<evidence type="ECO:0000256" key="1">
    <source>
        <dbReference type="ARBA" id="ARBA00004141"/>
    </source>
</evidence>
<evidence type="ECO:0000256" key="3">
    <source>
        <dbReference type="ARBA" id="ARBA00022692"/>
    </source>
</evidence>
<feature type="transmembrane region" description="Helical" evidence="7">
    <location>
        <begin position="270"/>
        <end position="290"/>
    </location>
</feature>
<keyword evidence="5 7" id="KW-0472">Membrane</keyword>
<feature type="transmembrane region" description="Helical" evidence="7">
    <location>
        <begin position="199"/>
        <end position="219"/>
    </location>
</feature>
<name>A0ABR1QTI9_9PEZI</name>
<keyword evidence="9" id="KW-1185">Reference proteome</keyword>
<organism evidence="8 9">
    <name type="scientific">Apiospora aurea</name>
    <dbReference type="NCBI Taxonomy" id="335848"/>
    <lineage>
        <taxon>Eukaryota</taxon>
        <taxon>Fungi</taxon>
        <taxon>Dikarya</taxon>
        <taxon>Ascomycota</taxon>
        <taxon>Pezizomycotina</taxon>
        <taxon>Sordariomycetes</taxon>
        <taxon>Xylariomycetidae</taxon>
        <taxon>Amphisphaeriales</taxon>
        <taxon>Apiosporaceae</taxon>
        <taxon>Apiospora</taxon>
    </lineage>
</organism>
<sequence length="634" mass="67580">MATVRDHDATPASHDKKQKQSPEVRAVLRDEIVVAVEGGVEINAAGHRDQLKRQYNLWALTGAALTIDNAWAALGSSITVSIANGGPTGIIYELIVAMFYYTFIGLSLAEVSPNLRISSKGVSREDEQLASSVPTAGGVYHWATIAAGPRWGRATGFFAGWINFYGWIFGLASLLQVTANVAVQMYATQRRDAYAPAAWHVYVAYVLLLWLGAACVVLANRRVVPGTQHAGMLLVVVGGIVTIVVVAAMPRQHASNKFVWASFGENNLTGWPGGVAFLLGVLNGAFTIGTPDAITHLAEELPHPRRDLPKVIGLQIGLGGLYALVFAIALGYAITDLSVLIEPGNLNTYPLAIIYEQATGSAGATLGLLLILLLSTACCNVGTLLTCSRTYWALARDGAVPFSRVFARVDEGRSCPVPATLFVGVVATGLGAIALGSGAAFLDLSGSFIILTTASYAIPLVANMATGRRYFPAGPFHMGRGWVGWVVNGLAVLFIVLFDVLFCFRGCILLTSRGPSCPARPLTLYRGNASFVLSFLPFPLSSLKNAFLDGLRTMLTTPCHVPPAFAIPTTTETMNYNSVILVGVVALSAIWWFVHATRHYPGPKVMRLYIHNDAVYLGQSQDGALSSAAAEEKA</sequence>
<comment type="caution">
    <text evidence="8">The sequence shown here is derived from an EMBL/GenBank/DDBJ whole genome shotgun (WGS) entry which is preliminary data.</text>
</comment>
<dbReference type="Proteomes" id="UP001391051">
    <property type="component" value="Unassembled WGS sequence"/>
</dbReference>
<dbReference type="GeneID" id="92072805"/>
<keyword evidence="2" id="KW-0813">Transport</keyword>
<comment type="subcellular location">
    <subcellularLocation>
        <location evidence="1">Membrane</location>
        <topology evidence="1">Multi-pass membrane protein</topology>
    </subcellularLocation>
</comment>
<evidence type="ECO:0000313" key="9">
    <source>
        <dbReference type="Proteomes" id="UP001391051"/>
    </source>
</evidence>
<feature type="transmembrane region" description="Helical" evidence="7">
    <location>
        <begin position="231"/>
        <end position="250"/>
    </location>
</feature>
<feature type="transmembrane region" description="Helical" evidence="7">
    <location>
        <begin position="57"/>
        <end position="83"/>
    </location>
</feature>
<accession>A0ABR1QTI9</accession>
<evidence type="ECO:0008006" key="10">
    <source>
        <dbReference type="Google" id="ProtNLM"/>
    </source>
</evidence>
<gene>
    <name evidence="8" type="ORF">PG986_003521</name>
</gene>
<keyword evidence="3 7" id="KW-0812">Transmembrane</keyword>
<dbReference type="RefSeq" id="XP_066704807.1">
    <property type="nucleotide sequence ID" value="XM_066839743.1"/>
</dbReference>
<evidence type="ECO:0000256" key="6">
    <source>
        <dbReference type="SAM" id="MobiDB-lite"/>
    </source>
</evidence>
<evidence type="ECO:0000256" key="7">
    <source>
        <dbReference type="SAM" id="Phobius"/>
    </source>
</evidence>
<proteinExistence type="predicted"/>
<dbReference type="EMBL" id="JAQQWE010000002">
    <property type="protein sequence ID" value="KAK7962696.1"/>
    <property type="molecule type" value="Genomic_DNA"/>
</dbReference>
<feature type="transmembrane region" description="Helical" evidence="7">
    <location>
        <begin position="311"/>
        <end position="334"/>
    </location>
</feature>
<feature type="transmembrane region" description="Helical" evidence="7">
    <location>
        <begin position="419"/>
        <end position="441"/>
    </location>
</feature>
<feature type="transmembrane region" description="Helical" evidence="7">
    <location>
        <begin position="485"/>
        <end position="510"/>
    </location>
</feature>
<dbReference type="PANTHER" id="PTHR45649">
    <property type="entry name" value="AMINO-ACID PERMEASE BAT1"/>
    <property type="match status" value="1"/>
</dbReference>
<feature type="transmembrane region" description="Helical" evidence="7">
    <location>
        <begin position="89"/>
        <end position="109"/>
    </location>
</feature>
<keyword evidence="4 7" id="KW-1133">Transmembrane helix</keyword>
<protein>
    <recommendedName>
        <fullName evidence="10">Choline transport protein</fullName>
    </recommendedName>
</protein>
<evidence type="ECO:0000256" key="2">
    <source>
        <dbReference type="ARBA" id="ARBA00022448"/>
    </source>
</evidence>
<evidence type="ECO:0000256" key="4">
    <source>
        <dbReference type="ARBA" id="ARBA00022989"/>
    </source>
</evidence>
<reference evidence="8 9" key="1">
    <citation type="submission" date="2023-01" db="EMBL/GenBank/DDBJ databases">
        <title>Analysis of 21 Apiospora genomes using comparative genomics revels a genus with tremendous synthesis potential of carbohydrate active enzymes and secondary metabolites.</title>
        <authorList>
            <person name="Sorensen T."/>
        </authorList>
    </citation>
    <scope>NUCLEOTIDE SEQUENCE [LARGE SCALE GENOMIC DNA]</scope>
    <source>
        <strain evidence="8 9">CBS 24483</strain>
    </source>
</reference>
<evidence type="ECO:0000256" key="5">
    <source>
        <dbReference type="ARBA" id="ARBA00023136"/>
    </source>
</evidence>
<dbReference type="InterPro" id="IPR002293">
    <property type="entry name" value="AA/rel_permease1"/>
</dbReference>
<evidence type="ECO:0000313" key="8">
    <source>
        <dbReference type="EMBL" id="KAK7962696.1"/>
    </source>
</evidence>
<feature type="transmembrane region" description="Helical" evidence="7">
    <location>
        <begin position="576"/>
        <end position="594"/>
    </location>
</feature>
<feature type="transmembrane region" description="Helical" evidence="7">
    <location>
        <begin position="158"/>
        <end position="179"/>
    </location>
</feature>
<feature type="region of interest" description="Disordered" evidence="6">
    <location>
        <begin position="1"/>
        <end position="23"/>
    </location>
</feature>
<dbReference type="Gene3D" id="1.20.1740.10">
    <property type="entry name" value="Amino acid/polyamine transporter I"/>
    <property type="match status" value="1"/>
</dbReference>
<dbReference type="PANTHER" id="PTHR45649:SF27">
    <property type="entry name" value="CHOLINE TRANSPORTER (EUROFUNG)"/>
    <property type="match status" value="1"/>
</dbReference>